<accession>A0A6G4UCU1</accession>
<dbReference type="InterPro" id="IPR019887">
    <property type="entry name" value="Tscrpt_reg_AsnC/Lrp_C"/>
</dbReference>
<evidence type="ECO:0000259" key="5">
    <source>
        <dbReference type="PROSITE" id="PS50956"/>
    </source>
</evidence>
<dbReference type="Pfam" id="PF01037">
    <property type="entry name" value="AsnC_trans_reg"/>
    <property type="match status" value="1"/>
</dbReference>
<name>A0A6G4UCU1_9ACTN</name>
<keyword evidence="3" id="KW-0804">Transcription</keyword>
<dbReference type="GO" id="GO:0043565">
    <property type="term" value="F:sequence-specific DNA binding"/>
    <property type="evidence" value="ECO:0007669"/>
    <property type="project" value="InterPro"/>
</dbReference>
<sequence length="171" mass="19092">MDSRSEMRLDDLDWSILRELQADARLSYAQLGRRVNLSPPAVAERVRRLEREGVITGYGARIEPARVGQPVAMFVQLRCRLGSCLLRTSAADDYPEVVEVHKLTGEHCTMLKVRATSLEHLEGLLERLGNHGALSTSLVLSTQYEGRPVEPAPEDFQRATDSAGWRRPDGP</sequence>
<dbReference type="PANTHER" id="PTHR30154:SF53">
    <property type="entry name" value="HTH-TYPE TRANSCRIPTIONAL REGULATOR LRPC"/>
    <property type="match status" value="1"/>
</dbReference>
<feature type="region of interest" description="Disordered" evidence="4">
    <location>
        <begin position="145"/>
        <end position="171"/>
    </location>
</feature>
<protein>
    <submittedName>
        <fullName evidence="6">Lrp/AsnC family transcriptional regulator</fullName>
    </submittedName>
</protein>
<organism evidence="6 7">
    <name type="scientific">Streptomyces coryli</name>
    <dbReference type="NCBI Taxonomy" id="1128680"/>
    <lineage>
        <taxon>Bacteria</taxon>
        <taxon>Bacillati</taxon>
        <taxon>Actinomycetota</taxon>
        <taxon>Actinomycetes</taxon>
        <taxon>Kitasatosporales</taxon>
        <taxon>Streptomycetaceae</taxon>
        <taxon>Streptomyces</taxon>
    </lineage>
</organism>
<dbReference type="Gene3D" id="1.10.10.10">
    <property type="entry name" value="Winged helix-like DNA-binding domain superfamily/Winged helix DNA-binding domain"/>
    <property type="match status" value="1"/>
</dbReference>
<evidence type="ECO:0000256" key="1">
    <source>
        <dbReference type="ARBA" id="ARBA00023015"/>
    </source>
</evidence>
<dbReference type="GO" id="GO:0043200">
    <property type="term" value="P:response to amino acid"/>
    <property type="evidence" value="ECO:0007669"/>
    <property type="project" value="TreeGrafter"/>
</dbReference>
<dbReference type="InterPro" id="IPR011991">
    <property type="entry name" value="ArsR-like_HTH"/>
</dbReference>
<evidence type="ECO:0000256" key="2">
    <source>
        <dbReference type="ARBA" id="ARBA00023125"/>
    </source>
</evidence>
<dbReference type="PROSITE" id="PS00519">
    <property type="entry name" value="HTH_ASNC_1"/>
    <property type="match status" value="1"/>
</dbReference>
<dbReference type="AlphaFoldDB" id="A0A6G4UCU1"/>
<evidence type="ECO:0000256" key="4">
    <source>
        <dbReference type="SAM" id="MobiDB-lite"/>
    </source>
</evidence>
<dbReference type="InterPro" id="IPR019885">
    <property type="entry name" value="Tscrpt_reg_HTH_AsnC-type_CS"/>
</dbReference>
<dbReference type="PANTHER" id="PTHR30154">
    <property type="entry name" value="LEUCINE-RESPONSIVE REGULATORY PROTEIN"/>
    <property type="match status" value="1"/>
</dbReference>
<dbReference type="CDD" id="cd00090">
    <property type="entry name" value="HTH_ARSR"/>
    <property type="match status" value="1"/>
</dbReference>
<dbReference type="InterPro" id="IPR011008">
    <property type="entry name" value="Dimeric_a/b-barrel"/>
</dbReference>
<dbReference type="Proteomes" id="UP000481583">
    <property type="component" value="Unassembled WGS sequence"/>
</dbReference>
<dbReference type="Gene3D" id="3.30.70.920">
    <property type="match status" value="1"/>
</dbReference>
<dbReference type="Pfam" id="PF13404">
    <property type="entry name" value="HTH_AsnC-type"/>
    <property type="match status" value="1"/>
</dbReference>
<dbReference type="InterPro" id="IPR019888">
    <property type="entry name" value="Tscrpt_reg_AsnC-like"/>
</dbReference>
<dbReference type="GO" id="GO:0005829">
    <property type="term" value="C:cytosol"/>
    <property type="evidence" value="ECO:0007669"/>
    <property type="project" value="TreeGrafter"/>
</dbReference>
<dbReference type="SUPFAM" id="SSF46785">
    <property type="entry name" value="Winged helix' DNA-binding domain"/>
    <property type="match status" value="1"/>
</dbReference>
<dbReference type="SUPFAM" id="SSF54909">
    <property type="entry name" value="Dimeric alpha+beta barrel"/>
    <property type="match status" value="1"/>
</dbReference>
<evidence type="ECO:0000313" key="7">
    <source>
        <dbReference type="Proteomes" id="UP000481583"/>
    </source>
</evidence>
<keyword evidence="1" id="KW-0805">Transcription regulation</keyword>
<dbReference type="SMART" id="SM00344">
    <property type="entry name" value="HTH_ASNC"/>
    <property type="match status" value="1"/>
</dbReference>
<comment type="caution">
    <text evidence="6">The sequence shown here is derived from an EMBL/GenBank/DDBJ whole genome shotgun (WGS) entry which is preliminary data.</text>
</comment>
<dbReference type="InterPro" id="IPR036388">
    <property type="entry name" value="WH-like_DNA-bd_sf"/>
</dbReference>
<dbReference type="PRINTS" id="PR00033">
    <property type="entry name" value="HTHASNC"/>
</dbReference>
<reference evidence="6 7" key="1">
    <citation type="submission" date="2020-02" db="EMBL/GenBank/DDBJ databases">
        <title>Whole-genome analyses of novel actinobacteria.</title>
        <authorList>
            <person name="Sahin N."/>
        </authorList>
    </citation>
    <scope>NUCLEOTIDE SEQUENCE [LARGE SCALE GENOMIC DNA]</scope>
    <source>
        <strain evidence="6 7">A7024</strain>
    </source>
</reference>
<keyword evidence="7" id="KW-1185">Reference proteome</keyword>
<dbReference type="FunFam" id="1.10.10.10:FF:000186">
    <property type="entry name" value="AsnC family transcriptional regulator"/>
    <property type="match status" value="1"/>
</dbReference>
<evidence type="ECO:0000256" key="3">
    <source>
        <dbReference type="ARBA" id="ARBA00023163"/>
    </source>
</evidence>
<dbReference type="InterPro" id="IPR036390">
    <property type="entry name" value="WH_DNA-bd_sf"/>
</dbReference>
<gene>
    <name evidence="6" type="ORF">G5C51_39980</name>
</gene>
<proteinExistence type="predicted"/>
<evidence type="ECO:0000313" key="6">
    <source>
        <dbReference type="EMBL" id="NGN70055.1"/>
    </source>
</evidence>
<dbReference type="PROSITE" id="PS50956">
    <property type="entry name" value="HTH_ASNC_2"/>
    <property type="match status" value="1"/>
</dbReference>
<dbReference type="RefSeq" id="WP_165245532.1">
    <property type="nucleotide sequence ID" value="NZ_JAAKZV010000396.1"/>
</dbReference>
<feature type="domain" description="HTH asnC-type" evidence="5">
    <location>
        <begin position="9"/>
        <end position="70"/>
    </location>
</feature>
<dbReference type="EMBL" id="JAAKZV010000396">
    <property type="protein sequence ID" value="NGN70055.1"/>
    <property type="molecule type" value="Genomic_DNA"/>
</dbReference>
<keyword evidence="2" id="KW-0238">DNA-binding</keyword>
<dbReference type="InterPro" id="IPR000485">
    <property type="entry name" value="AsnC-type_HTH_dom"/>
</dbReference>